<name>A0A937A929_9BACT</name>
<dbReference type="Proteomes" id="UP000642920">
    <property type="component" value="Unassembled WGS sequence"/>
</dbReference>
<organism evidence="1 2">
    <name type="scientific">Marivirga atlantica</name>
    <dbReference type="NCBI Taxonomy" id="1548457"/>
    <lineage>
        <taxon>Bacteria</taxon>
        <taxon>Pseudomonadati</taxon>
        <taxon>Bacteroidota</taxon>
        <taxon>Cytophagia</taxon>
        <taxon>Cytophagales</taxon>
        <taxon>Marivirgaceae</taxon>
        <taxon>Marivirga</taxon>
    </lineage>
</organism>
<accession>A0A937A929</accession>
<gene>
    <name evidence="1" type="ORF">JKP34_11425</name>
</gene>
<evidence type="ECO:0000313" key="2">
    <source>
        <dbReference type="Proteomes" id="UP000642920"/>
    </source>
</evidence>
<dbReference type="Pfam" id="PF11751">
    <property type="entry name" value="PorP_SprF"/>
    <property type="match status" value="1"/>
</dbReference>
<dbReference type="RefSeq" id="WP_201921289.1">
    <property type="nucleotide sequence ID" value="NZ_JAERQG010000002.1"/>
</dbReference>
<proteinExistence type="predicted"/>
<protein>
    <submittedName>
        <fullName evidence="1">Type IX secretion system membrane protein PorP/SprF</fullName>
    </submittedName>
</protein>
<reference evidence="1" key="1">
    <citation type="submission" date="2021-01" db="EMBL/GenBank/DDBJ databases">
        <title>Marivirga sp. nov., isolated from intertidal surface sediments.</title>
        <authorList>
            <person name="Zhang M."/>
        </authorList>
    </citation>
    <scope>NUCLEOTIDE SEQUENCE</scope>
    <source>
        <strain evidence="1">SM1354</strain>
    </source>
</reference>
<dbReference type="InterPro" id="IPR019861">
    <property type="entry name" value="PorP/SprF_Bacteroidetes"/>
</dbReference>
<dbReference type="AlphaFoldDB" id="A0A937A929"/>
<keyword evidence="2" id="KW-1185">Reference proteome</keyword>
<sequence>MRRSIPVTYLFFLNFLIASLSVQYSYGQQGNQFTQYMYDQSIINPAYVGADEALSLNLIHRDQWSGIDGAPQSQTLSAHSLFKRKKFGTGLLLHRETIGIHTQLDAAANFAYHLKTGVNSFLSFGIKAGITNRQSDYQSLERGTPDNVASFNNLNETYLDAGLGLFFRNRNLQIGYAVPQLLPPVYELGDTIKVNPTNLNHLLFTKYSFDLNESFKLIPSILLKYYKGTPFSYDLNINTTYYDIISAGVSYRKDESIDLLLKLHITPQLQIGYAYDIPIGEVGAITRSSSEIMLRYLFKFKYAKVVSPR</sequence>
<dbReference type="EMBL" id="JAERQG010000002">
    <property type="protein sequence ID" value="MBL0765865.1"/>
    <property type="molecule type" value="Genomic_DNA"/>
</dbReference>
<comment type="caution">
    <text evidence="1">The sequence shown here is derived from an EMBL/GenBank/DDBJ whole genome shotgun (WGS) entry which is preliminary data.</text>
</comment>
<evidence type="ECO:0000313" key="1">
    <source>
        <dbReference type="EMBL" id="MBL0765865.1"/>
    </source>
</evidence>
<dbReference type="NCBIfam" id="TIGR03519">
    <property type="entry name" value="T9SS_PorP_fam"/>
    <property type="match status" value="1"/>
</dbReference>